<evidence type="ECO:0000259" key="8">
    <source>
        <dbReference type="Pfam" id="PF00962"/>
    </source>
</evidence>
<dbReference type="EC" id="3.5.4.4" evidence="3"/>
<dbReference type="EMBL" id="CP060789">
    <property type="protein sequence ID" value="QNP57301.1"/>
    <property type="molecule type" value="Genomic_DNA"/>
</dbReference>
<evidence type="ECO:0000256" key="5">
    <source>
        <dbReference type="ARBA" id="ARBA00022801"/>
    </source>
</evidence>
<dbReference type="InterPro" id="IPR032466">
    <property type="entry name" value="Metal_Hydrolase"/>
</dbReference>
<evidence type="ECO:0000256" key="7">
    <source>
        <dbReference type="ARBA" id="ARBA00023080"/>
    </source>
</evidence>
<evidence type="ECO:0000256" key="1">
    <source>
        <dbReference type="ARBA" id="ARBA00001947"/>
    </source>
</evidence>
<protein>
    <recommendedName>
        <fullName evidence="3">adenosine deaminase</fullName>
        <ecNumber evidence="3">3.5.4.4</ecNumber>
    </recommendedName>
</protein>
<dbReference type="GO" id="GO:0005829">
    <property type="term" value="C:cytosol"/>
    <property type="evidence" value="ECO:0007669"/>
    <property type="project" value="TreeGrafter"/>
</dbReference>
<keyword evidence="10" id="KW-1185">Reference proteome</keyword>
<dbReference type="GO" id="GO:0009117">
    <property type="term" value="P:nucleotide metabolic process"/>
    <property type="evidence" value="ECO:0007669"/>
    <property type="project" value="UniProtKB-KW"/>
</dbReference>
<organism evidence="9 10">
    <name type="scientific">Tessaracoccus defluvii</name>
    <dbReference type="NCBI Taxonomy" id="1285901"/>
    <lineage>
        <taxon>Bacteria</taxon>
        <taxon>Bacillati</taxon>
        <taxon>Actinomycetota</taxon>
        <taxon>Actinomycetes</taxon>
        <taxon>Propionibacteriales</taxon>
        <taxon>Propionibacteriaceae</taxon>
        <taxon>Tessaracoccus</taxon>
    </lineage>
</organism>
<dbReference type="SUPFAM" id="SSF51556">
    <property type="entry name" value="Metallo-dependent hydrolases"/>
    <property type="match status" value="1"/>
</dbReference>
<name>A0A7H0H9T5_9ACTN</name>
<gene>
    <name evidence="9" type="ORF">H9L22_08750</name>
</gene>
<dbReference type="KEGG" id="tdf:H9L22_08750"/>
<dbReference type="RefSeq" id="WP_187722390.1">
    <property type="nucleotide sequence ID" value="NZ_BAABBL010000006.1"/>
</dbReference>
<dbReference type="NCBIfam" id="NF006847">
    <property type="entry name" value="PRK09358.1-2"/>
    <property type="match status" value="1"/>
</dbReference>
<evidence type="ECO:0000256" key="3">
    <source>
        <dbReference type="ARBA" id="ARBA00012784"/>
    </source>
</evidence>
<reference evidence="9 10" key="1">
    <citation type="submission" date="2020-08" db="EMBL/GenBank/DDBJ databases">
        <title>Genome sequence of Tessaracoccus defluvii JCM 17540T.</title>
        <authorList>
            <person name="Hyun D.-W."/>
            <person name="Bae J.-W."/>
        </authorList>
    </citation>
    <scope>NUCLEOTIDE SEQUENCE [LARGE SCALE GENOMIC DNA]</scope>
    <source>
        <strain evidence="9 10">JCM 17540</strain>
    </source>
</reference>
<proteinExistence type="inferred from homology"/>
<evidence type="ECO:0000313" key="10">
    <source>
        <dbReference type="Proteomes" id="UP000516117"/>
    </source>
</evidence>
<comment type="cofactor">
    <cofactor evidence="1">
        <name>Zn(2+)</name>
        <dbReference type="ChEBI" id="CHEBI:29105"/>
    </cofactor>
</comment>
<keyword evidence="7" id="KW-0546">Nucleotide metabolism</keyword>
<evidence type="ECO:0000313" key="9">
    <source>
        <dbReference type="EMBL" id="QNP57301.1"/>
    </source>
</evidence>
<dbReference type="GO" id="GO:0004000">
    <property type="term" value="F:adenosine deaminase activity"/>
    <property type="evidence" value="ECO:0007669"/>
    <property type="project" value="UniProtKB-ARBA"/>
</dbReference>
<dbReference type="Proteomes" id="UP000516117">
    <property type="component" value="Chromosome"/>
</dbReference>
<dbReference type="PANTHER" id="PTHR11409">
    <property type="entry name" value="ADENOSINE DEAMINASE"/>
    <property type="match status" value="1"/>
</dbReference>
<dbReference type="Pfam" id="PF00962">
    <property type="entry name" value="A_deaminase"/>
    <property type="match status" value="1"/>
</dbReference>
<feature type="domain" description="Adenosine deaminase" evidence="8">
    <location>
        <begin position="11"/>
        <end position="348"/>
    </location>
</feature>
<sequence>MLTIDDLRPLPKVALHDHLDGGLRPETVLEHCAEVGHQLPASDPETLRRWFYEAADSGSLVRYLETFEHTVAAMQTAEHLRRVAAEFVIDQARDGVVYAEARWAPEQHLRRGLSMADAVEAVRDGLREGMVAATAEGNRIVARQIVTSMRHAEPTLEVAELALAYRDDSVCGFDIAGAEDGFPPARFVEAFGFLKRNNMFFTIHAGEAFGLPSIWEAVQVCGADRLGHGVRIVEDIELSDGAAKLGRLAAYVRDARIPLEVAPSSNLQTGIATTMADHPVDLLKDLGFNVTVNCDNRLMSATTMSREFALLSETFGWDLDDVEWCTVNAMRAAFLHHDQRESLIREVIRPAYAAARAA</sequence>
<keyword evidence="5 9" id="KW-0378">Hydrolase</keyword>
<dbReference type="Gene3D" id="3.20.20.140">
    <property type="entry name" value="Metal-dependent hydrolases"/>
    <property type="match status" value="1"/>
</dbReference>
<dbReference type="AlphaFoldDB" id="A0A7H0H9T5"/>
<evidence type="ECO:0000256" key="6">
    <source>
        <dbReference type="ARBA" id="ARBA00022833"/>
    </source>
</evidence>
<evidence type="ECO:0000256" key="2">
    <source>
        <dbReference type="ARBA" id="ARBA00006676"/>
    </source>
</evidence>
<keyword evidence="6" id="KW-0862">Zinc</keyword>
<dbReference type="InterPro" id="IPR001365">
    <property type="entry name" value="A_deaminase_dom"/>
</dbReference>
<dbReference type="GO" id="GO:0043103">
    <property type="term" value="P:hypoxanthine salvage"/>
    <property type="evidence" value="ECO:0007669"/>
    <property type="project" value="TreeGrafter"/>
</dbReference>
<keyword evidence="4" id="KW-0479">Metal-binding</keyword>
<evidence type="ECO:0000256" key="4">
    <source>
        <dbReference type="ARBA" id="ARBA00022723"/>
    </source>
</evidence>
<dbReference type="FunFam" id="3.20.20.140:FF:000020">
    <property type="entry name" value="Adenosine deaminase"/>
    <property type="match status" value="1"/>
</dbReference>
<dbReference type="GO" id="GO:0006154">
    <property type="term" value="P:adenosine catabolic process"/>
    <property type="evidence" value="ECO:0007669"/>
    <property type="project" value="TreeGrafter"/>
</dbReference>
<dbReference type="GO" id="GO:0046872">
    <property type="term" value="F:metal ion binding"/>
    <property type="evidence" value="ECO:0007669"/>
    <property type="project" value="UniProtKB-KW"/>
</dbReference>
<accession>A0A7H0H9T5</accession>
<dbReference type="PANTHER" id="PTHR11409:SF43">
    <property type="entry name" value="ADENOSINE DEAMINASE"/>
    <property type="match status" value="1"/>
</dbReference>
<dbReference type="GO" id="GO:0046103">
    <property type="term" value="P:inosine biosynthetic process"/>
    <property type="evidence" value="ECO:0007669"/>
    <property type="project" value="TreeGrafter"/>
</dbReference>
<dbReference type="NCBIfam" id="TIGR01430">
    <property type="entry name" value="aden_deam"/>
    <property type="match status" value="1"/>
</dbReference>
<dbReference type="InterPro" id="IPR006330">
    <property type="entry name" value="Ado/ade_deaminase"/>
</dbReference>
<comment type="similarity">
    <text evidence="2">Belongs to the metallo-dependent hydrolases superfamily. Adenosine and AMP deaminases family.</text>
</comment>